<proteinExistence type="predicted"/>
<dbReference type="EMBL" id="CP059378">
    <property type="protein sequence ID" value="QLY78448.1"/>
    <property type="molecule type" value="Genomic_DNA"/>
</dbReference>
<evidence type="ECO:0000313" key="4">
    <source>
        <dbReference type="Proteomes" id="UP000512286"/>
    </source>
</evidence>
<evidence type="ECO:0000259" key="2">
    <source>
        <dbReference type="Pfam" id="PF13786"/>
    </source>
</evidence>
<gene>
    <name evidence="3" type="ORF">HZF06_15300</name>
</gene>
<dbReference type="Pfam" id="PF13786">
    <property type="entry name" value="DUF4179"/>
    <property type="match status" value="1"/>
</dbReference>
<accession>A0A7D6VP52</accession>
<dbReference type="Proteomes" id="UP000512286">
    <property type="component" value="Chromosome"/>
</dbReference>
<keyword evidence="1" id="KW-0812">Transmembrane</keyword>
<sequence>MDFSEIMKISEEINISEEEFEDIPVDLNEFEIKKSKREIKKRIKSLEDKKFKRKLGVKRLSAAGIFFVVASSLIVFLSKPAFAEKIELFDEIYNKLGYYKEYKDYSQYVGESKADKGYTFTIEKLVVTPSKAVVAIRVDSEKPLNADRSILSNLTVFLNYPSKSGAWGEGAQYVECIDEKTAVLINESEIHGAYFEKRGDFEININSMIGENLENVSASFDFKVDFSESFNKVLDRKIDKFVKIGNEETYMKSMQSTILGTHIYFTTFDMNENGKFVLEVDDKIYRFMSWGSGEDGANTFIKELTYDVIKNAKSIKLISLNREDFKGELKEVDKANLEINENLKLPQKFTFNKESQGEVYKIEKSQDKLRVYYDNGDKTLEEVICMDVYGEGEKDWAKNTIEKDPERKNGYFIEREINGNTKYSLRVMGMKYKYKIGETINIK</sequence>
<organism evidence="3 4">
    <name type="scientific">Clostridium intestinale</name>
    <dbReference type="NCBI Taxonomy" id="36845"/>
    <lineage>
        <taxon>Bacteria</taxon>
        <taxon>Bacillati</taxon>
        <taxon>Bacillota</taxon>
        <taxon>Clostridia</taxon>
        <taxon>Eubacteriales</taxon>
        <taxon>Clostridiaceae</taxon>
        <taxon>Clostridium</taxon>
    </lineage>
</organism>
<protein>
    <submittedName>
        <fullName evidence="3">DUF4179 domain-containing protein</fullName>
    </submittedName>
</protein>
<evidence type="ECO:0000313" key="3">
    <source>
        <dbReference type="EMBL" id="QLY78448.1"/>
    </source>
</evidence>
<keyword evidence="1" id="KW-0472">Membrane</keyword>
<dbReference type="Gene3D" id="2.60.40.1630">
    <property type="entry name" value="bacillus anthracis domain"/>
    <property type="match status" value="1"/>
</dbReference>
<reference evidence="3 4" key="1">
    <citation type="submission" date="2020-07" db="EMBL/GenBank/DDBJ databases">
        <title>Electron transfer.</title>
        <authorList>
            <person name="Huang L."/>
            <person name="Liu X."/>
            <person name="Zhou S."/>
        </authorList>
    </citation>
    <scope>NUCLEOTIDE SEQUENCE [LARGE SCALE GENOMIC DNA]</scope>
    <source>
        <strain evidence="3 4">Lx1</strain>
    </source>
</reference>
<feature type="domain" description="DUF4179" evidence="2">
    <location>
        <begin position="56"/>
        <end position="139"/>
    </location>
</feature>
<dbReference type="RefSeq" id="WP_181600812.1">
    <property type="nucleotide sequence ID" value="NZ_CP059378.1"/>
</dbReference>
<dbReference type="AlphaFoldDB" id="A0A7D6VP52"/>
<dbReference type="KEGG" id="cint:HZF06_15300"/>
<evidence type="ECO:0000256" key="1">
    <source>
        <dbReference type="SAM" id="Phobius"/>
    </source>
</evidence>
<feature type="transmembrane region" description="Helical" evidence="1">
    <location>
        <begin position="60"/>
        <end position="78"/>
    </location>
</feature>
<dbReference type="InterPro" id="IPR025436">
    <property type="entry name" value="DUF4179"/>
</dbReference>
<keyword evidence="1" id="KW-1133">Transmembrane helix</keyword>
<name>A0A7D6VP52_9CLOT</name>